<dbReference type="InterPro" id="IPR001789">
    <property type="entry name" value="Sig_transdc_resp-reg_receiver"/>
</dbReference>
<evidence type="ECO:0000256" key="7">
    <source>
        <dbReference type="SAM" id="Phobius"/>
    </source>
</evidence>
<proteinExistence type="predicted"/>
<dbReference type="EMBL" id="AF204951">
    <property type="protein sequence ID" value="AAK14600.1"/>
    <property type="molecule type" value="Genomic_DNA"/>
</dbReference>
<feature type="transmembrane region" description="Helical" evidence="7">
    <location>
        <begin position="117"/>
        <end position="144"/>
    </location>
</feature>
<evidence type="ECO:0000256" key="5">
    <source>
        <dbReference type="ARBA" id="ARBA00022989"/>
    </source>
</evidence>
<comment type="subcellular location">
    <subcellularLocation>
        <location evidence="1">Cell membrane</location>
        <topology evidence="1">Multi-pass membrane protein</topology>
    </subcellularLocation>
</comment>
<keyword evidence="11" id="KW-1185">Reference proteome</keyword>
<organismHost>
    <name type="scientific">Ectocarpus siliculosus</name>
    <name type="common">Brown alga</name>
    <name type="synonym">Conferva siliculosa</name>
    <dbReference type="NCBI Taxonomy" id="2880"/>
</organismHost>
<feature type="transmembrane region" description="Helical" evidence="7">
    <location>
        <begin position="236"/>
        <end position="256"/>
    </location>
</feature>
<feature type="domain" description="Response regulatory" evidence="9">
    <location>
        <begin position="555"/>
        <end position="671"/>
    </location>
</feature>
<dbReference type="Gene3D" id="3.30.565.10">
    <property type="entry name" value="Histidine kinase-like ATPase, C-terminal domain"/>
    <property type="match status" value="1"/>
</dbReference>
<dbReference type="InterPro" id="IPR005467">
    <property type="entry name" value="His_kinase_dom"/>
</dbReference>
<keyword evidence="4 7" id="KW-0812">Transmembrane</keyword>
<dbReference type="Pfam" id="PF00072">
    <property type="entry name" value="Response_reg"/>
    <property type="match status" value="1"/>
</dbReference>
<keyword evidence="6 7" id="KW-0472">Membrane</keyword>
<reference evidence="10 11" key="4">
    <citation type="journal article" date="2000" name="Virology">
        <title>The brown algal virus EsV-1 particle contains a putative hybrid histidine kinase.</title>
        <authorList>
            <person name="Delaroque N."/>
            <person name="Wolf S."/>
            <person name="Muller D.G."/>
            <person name="Knippers R."/>
        </authorList>
    </citation>
    <scope>NUCLEOTIDE SEQUENCE [LARGE SCALE GENOMIC DNA]</scope>
    <source>
        <strain evidence="11">Isolate New Zealand/Kaikoura/1988</strain>
    </source>
</reference>
<sequence>MLPCVGRILGGFIAQYIGVLVSMEVFVSPGGTIFWWTQTAIAIAAMLHTSDTHWPERVGHIASSMLTYIPFRFRKFPVPLLLAICASNALGQFFGYVSMKHFYPVLSPKEVGTLRFLAIFVAFPVIIASIVASIPGSLAFYFLGTDVELSSVVVNYTLGHISGTITLLYPLLIVPTLWKNRPRSPNTLVCGISVFLGITSMCPFSDYHLFGFASIVGMYALLVGVSAYIDQFQASLVQLACTGSILGFTAAGRGPFVHVMKDGEAEEVLIGTQMGIAALSALNAFVVILVSQLRDLQKSERISRCQAAELAERQTLDLYRIGHDMKNNATLIQAICEVGETDGDNRILETVKSVNILGNVLVSDMVDMVNGKQVHRAVPKEDVDITELLNVYSMVGTGLLLLEEKDKDITVGVRIDDESENFGAYTNRERLHQIMCNLVSNAVKYTQCGKIVLSAGCSSESTVEIRVTDSGVGLSEADVCKVFDLFFRSERASQINSGTGLGLSNVRKICDAIDAKIEVSSPGEGKGSTFTLVLPRRRRSTVSSPRQISTQFSFRILAMDDSILILRLLSKYLTSFGCEVVNACSAEESRALLGQPNQEKFDMVITDSSMGDETGIDFINSLRKGAVRGLPSDLPCILCSGEGHEFGDPRTLSIIKPFSAADIAEALNNFASSNVILDHA</sequence>
<name>Q8QNA2_ESV1K</name>
<evidence type="ECO:0000256" key="4">
    <source>
        <dbReference type="ARBA" id="ARBA00022692"/>
    </source>
</evidence>
<dbReference type="PROSITE" id="PS50109">
    <property type="entry name" value="HIS_KIN"/>
    <property type="match status" value="1"/>
</dbReference>
<evidence type="ECO:0000256" key="6">
    <source>
        <dbReference type="ARBA" id="ARBA00023136"/>
    </source>
</evidence>
<feature type="transmembrane region" description="Helical" evidence="7">
    <location>
        <begin position="76"/>
        <end position="97"/>
    </location>
</feature>
<evidence type="ECO:0000256" key="3">
    <source>
        <dbReference type="ARBA" id="ARBA00022553"/>
    </source>
</evidence>
<protein>
    <submittedName>
        <fullName evidence="10">EsV-1-186</fullName>
    </submittedName>
</protein>
<evidence type="ECO:0000256" key="2">
    <source>
        <dbReference type="ARBA" id="ARBA00022475"/>
    </source>
</evidence>
<dbReference type="Gene3D" id="3.40.50.2300">
    <property type="match status" value="1"/>
</dbReference>
<dbReference type="SMART" id="SM00448">
    <property type="entry name" value="REC"/>
    <property type="match status" value="1"/>
</dbReference>
<feature type="domain" description="Histidine kinase" evidence="8">
    <location>
        <begin position="320"/>
        <end position="538"/>
    </location>
</feature>
<feature type="transmembrane region" description="Helical" evidence="7">
    <location>
        <begin position="207"/>
        <end position="229"/>
    </location>
</feature>
<feature type="transmembrane region" description="Helical" evidence="7">
    <location>
        <begin position="156"/>
        <end position="178"/>
    </location>
</feature>
<dbReference type="InterPro" id="IPR003594">
    <property type="entry name" value="HATPase_dom"/>
</dbReference>
<dbReference type="InterPro" id="IPR011006">
    <property type="entry name" value="CheY-like_superfamily"/>
</dbReference>
<dbReference type="Proteomes" id="UP000000864">
    <property type="component" value="Segment"/>
</dbReference>
<dbReference type="PANTHER" id="PTHR43547:SF2">
    <property type="entry name" value="HYBRID SIGNAL TRANSDUCTION HISTIDINE KINASE C"/>
    <property type="match status" value="1"/>
</dbReference>
<dbReference type="PRINTS" id="PR00344">
    <property type="entry name" value="BCTRLSENSOR"/>
</dbReference>
<dbReference type="InterPro" id="IPR036890">
    <property type="entry name" value="HATPase_C_sf"/>
</dbReference>
<evidence type="ECO:0000259" key="9">
    <source>
        <dbReference type="PROSITE" id="PS50110"/>
    </source>
</evidence>
<dbReference type="Pfam" id="PF02518">
    <property type="entry name" value="HATPase_c"/>
    <property type="match status" value="1"/>
</dbReference>
<keyword evidence="2" id="KW-1003">Cell membrane</keyword>
<evidence type="ECO:0000259" key="8">
    <source>
        <dbReference type="PROSITE" id="PS50109"/>
    </source>
</evidence>
<reference evidence="10 11" key="2">
    <citation type="journal article" date="1998" name="Adv. Virus Res.">
        <title>Viruses in marine brown algae.</title>
        <authorList>
            <person name="Muller D.G."/>
            <person name="Kapp M."/>
            <person name="Knippers R."/>
        </authorList>
    </citation>
    <scope>NUCLEOTIDE SEQUENCE [LARGE SCALE GENOMIC DNA]</scope>
    <source>
        <strain evidence="11">Isolate New Zealand/Kaikoura/1988</strain>
    </source>
</reference>
<gene>
    <name evidence="10" type="primary">ORF 186</name>
</gene>
<dbReference type="KEGG" id="vg:920620"/>
<dbReference type="SUPFAM" id="SSF52172">
    <property type="entry name" value="CheY-like"/>
    <property type="match status" value="1"/>
</dbReference>
<dbReference type="SMART" id="SM00387">
    <property type="entry name" value="HATPase_c"/>
    <property type="match status" value="1"/>
</dbReference>
<keyword evidence="3" id="KW-0597">Phosphoprotein</keyword>
<dbReference type="SUPFAM" id="SSF55874">
    <property type="entry name" value="ATPase domain of HSP90 chaperone/DNA topoisomerase II/histidine kinase"/>
    <property type="match status" value="1"/>
</dbReference>
<dbReference type="CDD" id="cd00156">
    <property type="entry name" value="REC"/>
    <property type="match status" value="1"/>
</dbReference>
<evidence type="ECO:0000313" key="11">
    <source>
        <dbReference type="Proteomes" id="UP000000864"/>
    </source>
</evidence>
<dbReference type="PANTHER" id="PTHR43547">
    <property type="entry name" value="TWO-COMPONENT HISTIDINE KINASE"/>
    <property type="match status" value="1"/>
</dbReference>
<evidence type="ECO:0000256" key="1">
    <source>
        <dbReference type="ARBA" id="ARBA00004651"/>
    </source>
</evidence>
<keyword evidence="5 7" id="KW-1133">Transmembrane helix</keyword>
<accession>Q8QNA2</accession>
<evidence type="ECO:0000313" key="10">
    <source>
        <dbReference type="EMBL" id="AAK14600.1"/>
    </source>
</evidence>
<reference evidence="10 11" key="1">
    <citation type="journal article" date="1995" name="Virology">
        <title>Coat protein of the Ectocarpus siliculosus virus.</title>
        <authorList>
            <person name="Klein M."/>
            <person name="Lanka S.T."/>
            <person name="Knippers R."/>
            <person name="Muller D.G."/>
        </authorList>
    </citation>
    <scope>NUCLEOTIDE SEQUENCE [LARGE SCALE GENOMIC DNA]</scope>
    <source>
        <strain evidence="11">Isolate New Zealand/Kaikoura/1988</strain>
    </source>
</reference>
<feature type="transmembrane region" description="Helical" evidence="7">
    <location>
        <begin position="268"/>
        <end position="291"/>
    </location>
</feature>
<dbReference type="GO" id="GO:0000155">
    <property type="term" value="F:phosphorelay sensor kinase activity"/>
    <property type="evidence" value="ECO:0007669"/>
    <property type="project" value="TreeGrafter"/>
</dbReference>
<dbReference type="InterPro" id="IPR004358">
    <property type="entry name" value="Sig_transdc_His_kin-like_C"/>
</dbReference>
<organism evidence="10 11">
    <name type="scientific">Ectocarpus siliculosus virus 1 (isolate New Zealand/Kaikoura/1988)</name>
    <name type="common">EsV-1</name>
    <dbReference type="NCBI Taxonomy" id="654926"/>
    <lineage>
        <taxon>Viruses</taxon>
        <taxon>Varidnaviria</taxon>
        <taxon>Bamfordvirae</taxon>
        <taxon>Nucleocytoviricota</taxon>
        <taxon>Megaviricetes</taxon>
        <taxon>Algavirales</taxon>
        <taxon>Phycodnaviridae</taxon>
        <taxon>Phaeovirus</taxon>
        <taxon>Phaeovirus unasiliculosus</taxon>
        <taxon>Ectocarpus siliculosus virus 1</taxon>
    </lineage>
</organism>
<dbReference type="InterPro" id="IPR007895">
    <property type="entry name" value="MASE1"/>
</dbReference>
<dbReference type="Pfam" id="PF05231">
    <property type="entry name" value="MASE1"/>
    <property type="match status" value="1"/>
</dbReference>
<reference evidence="10 11" key="3">
    <citation type="journal article" date="2000" name="Virology">
        <title>Characterization and immunolocalization of major structural proteins in the brown algal virus EsV-1.</title>
        <authorList>
            <person name="Delaroque N."/>
            <person name="Wolf S."/>
            <person name="Muller D.G."/>
            <person name="Knippers R."/>
        </authorList>
    </citation>
    <scope>NUCLEOTIDE SEQUENCE [LARGE SCALE GENOMIC DNA]</scope>
    <source>
        <strain evidence="11">Isolate New Zealand/Kaikoura/1988</strain>
    </source>
</reference>
<feature type="transmembrane region" description="Helical" evidence="7">
    <location>
        <begin position="12"/>
        <end position="36"/>
    </location>
</feature>
<dbReference type="GO" id="GO:0005886">
    <property type="term" value="C:plasma membrane"/>
    <property type="evidence" value="ECO:0007669"/>
    <property type="project" value="UniProtKB-SubCell"/>
</dbReference>
<dbReference type="PROSITE" id="PS50110">
    <property type="entry name" value="RESPONSE_REGULATORY"/>
    <property type="match status" value="1"/>
</dbReference>